<proteinExistence type="predicted"/>
<dbReference type="EMBL" id="CAFBLH010000018">
    <property type="protein sequence ID" value="CAB4866294.1"/>
    <property type="molecule type" value="Genomic_DNA"/>
</dbReference>
<gene>
    <name evidence="1" type="ORF">UFOPK3342_00714</name>
</gene>
<accession>A0A6J7DBH7</accession>
<protein>
    <submittedName>
        <fullName evidence="1">Unannotated protein</fullName>
    </submittedName>
</protein>
<dbReference type="AlphaFoldDB" id="A0A6J7DBH7"/>
<name>A0A6J7DBH7_9ZZZZ</name>
<evidence type="ECO:0000313" key="1">
    <source>
        <dbReference type="EMBL" id="CAB4866294.1"/>
    </source>
</evidence>
<sequence length="551" mass="60354">MNFKLRLQSKVGKVLLFFFISLFALSFLSVSSATQITRSSADRPDDTPGYQIHFVYVVPSGTSDKHLDTEGSVNEWANEANIWLYDKLGHKFIFDTYGGATDVSFLQSRYKLSDLCHTCSTGEKLETEFQAQNTTKINSKTLVFIIFGVLDTNSCGWASSPGNLVILHSISELQCNSPGNLAETGLTSPTWSLIHELVHTYGISHKCFDATDLMLGVPECTIDDNTYGRTAITVDSNKNHYVGSDSSDGIDLLRLPIWSDGSGDFSYAEIEQMSSLEHIPTLEDGLVYAVVGQRTQIFAWDWEKKFYPKGNQISCQFSSGVINIKGDVKGESSACTFNIPSNLRAGKEFTVIQTWVDGPWHGEATVTGTLVRKDYSSNACTKNICYVGGSTTLPSSCWPSDVSNLTLQNLVDGKWVDLERVRISQTSECAGVKYPNSPEFVTNFDQTGTFVFRWVSDKTAKYSSRADDPFAVVVNDEVSPEPSQAEINAAQLQAASLGKQADLEKAKADAVALAAKNSKLKTTTITCKKGQISKKITAVKPVCPSGYKKIG</sequence>
<organism evidence="1">
    <name type="scientific">freshwater metagenome</name>
    <dbReference type="NCBI Taxonomy" id="449393"/>
    <lineage>
        <taxon>unclassified sequences</taxon>
        <taxon>metagenomes</taxon>
        <taxon>ecological metagenomes</taxon>
    </lineage>
</organism>
<reference evidence="1" key="1">
    <citation type="submission" date="2020-05" db="EMBL/GenBank/DDBJ databases">
        <authorList>
            <person name="Chiriac C."/>
            <person name="Salcher M."/>
            <person name="Ghai R."/>
            <person name="Kavagutti S V."/>
        </authorList>
    </citation>
    <scope>NUCLEOTIDE SEQUENCE</scope>
</reference>